<dbReference type="Proteomes" id="UP001318860">
    <property type="component" value="Unassembled WGS sequence"/>
</dbReference>
<feature type="region of interest" description="Disordered" evidence="1">
    <location>
        <begin position="65"/>
        <end position="121"/>
    </location>
</feature>
<dbReference type="Pfam" id="PF05097">
    <property type="entry name" value="DUF688"/>
    <property type="match status" value="1"/>
</dbReference>
<organism evidence="2 3">
    <name type="scientific">Rehmannia glutinosa</name>
    <name type="common">Chinese foxglove</name>
    <dbReference type="NCBI Taxonomy" id="99300"/>
    <lineage>
        <taxon>Eukaryota</taxon>
        <taxon>Viridiplantae</taxon>
        <taxon>Streptophyta</taxon>
        <taxon>Embryophyta</taxon>
        <taxon>Tracheophyta</taxon>
        <taxon>Spermatophyta</taxon>
        <taxon>Magnoliopsida</taxon>
        <taxon>eudicotyledons</taxon>
        <taxon>Gunneridae</taxon>
        <taxon>Pentapetalae</taxon>
        <taxon>asterids</taxon>
        <taxon>lamiids</taxon>
        <taxon>Lamiales</taxon>
        <taxon>Orobanchaceae</taxon>
        <taxon>Rehmannieae</taxon>
        <taxon>Rehmannia</taxon>
    </lineage>
</organism>
<proteinExistence type="predicted"/>
<accession>A0ABR0UPC6</accession>
<evidence type="ECO:0000256" key="1">
    <source>
        <dbReference type="SAM" id="MobiDB-lite"/>
    </source>
</evidence>
<comment type="caution">
    <text evidence="2">The sequence shown here is derived from an EMBL/GenBank/DDBJ whole genome shotgun (WGS) entry which is preliminary data.</text>
</comment>
<sequence>MPSNGSVMSSAVVIKVNLIGFYFGCLLTGRNRVLKIRYSMEKRQLDFNAPLLSARRYSSPTNSSELVKRKVFEKRPPSKQQSPPLNKSEWEPEAVTKPAAVPFHWEHTPGRPKTGVETPNVGRISDAIWRSSGEIPKLPPGRLSGPSRYSSGEQNIYRPQIEAFSFSDHASLLEKLNDSLKCKDESESESEDDAYSDALDSLSLTESWSLNYSVSGISGYHSSGVKPSGTFCVDKQTREFMMNRFLPAAKAVVIETPQYVVKKPTVLNEQPKEMKKVVSGELRLLKQYGADALPYQSRYIDNWESGDEEPESKVPVKKSGKTWGILPRFCVKNSLCLLNPIPGLKSKTRTPTTPLIGEVKRLRRNALSGPLDKNACQVPHKKKFHSGLLSRDLPRIEDKLTNDSYQFLNSRDSPKSGLSSLRRYRSGSISPYRNESPKSAFREGAGFLGVPKEVENFNANKIASSRKLFKALQDVSRTQINERGSSGLTSDVMEKTVYVDSINKKADALGDFCGERSKVFADSWQMEEKYAVKSDQHIPSPKFADEVKDSKPNRSLDQESKTLERNEMPSDVKFGIKEEEKSELENGRESDSTMKSPLPPPLPKSPSESWLWRTLPSISLGNPFAHSRRNSQLNSKKGSATDAKWETIVKTSNLRHDHVRYSEELITHASHRQRKS</sequence>
<dbReference type="PANTHER" id="PTHR33671">
    <property type="entry name" value="N-METHYLTRANSFERASE, PUTATIVE (DUF688)-RELATED"/>
    <property type="match status" value="1"/>
</dbReference>
<feature type="region of interest" description="Disordered" evidence="1">
    <location>
        <begin position="531"/>
        <end position="608"/>
    </location>
</feature>
<dbReference type="EMBL" id="JABTTQ020002411">
    <property type="protein sequence ID" value="KAK6124288.1"/>
    <property type="molecule type" value="Genomic_DNA"/>
</dbReference>
<feature type="region of interest" description="Disordered" evidence="1">
    <location>
        <begin position="132"/>
        <end position="151"/>
    </location>
</feature>
<feature type="compositionally biased region" description="Basic and acidic residues" evidence="1">
    <location>
        <begin position="66"/>
        <end position="76"/>
    </location>
</feature>
<name>A0ABR0UPC6_REHGL</name>
<keyword evidence="3" id="KW-1185">Reference proteome</keyword>
<gene>
    <name evidence="2" type="ORF">DH2020_041979</name>
</gene>
<feature type="region of interest" description="Disordered" evidence="1">
    <location>
        <begin position="623"/>
        <end position="644"/>
    </location>
</feature>
<dbReference type="InterPro" id="IPR007789">
    <property type="entry name" value="DUF688"/>
</dbReference>
<dbReference type="PANTHER" id="PTHR33671:SF3">
    <property type="entry name" value="F28N24.8 PROTEIN"/>
    <property type="match status" value="1"/>
</dbReference>
<feature type="compositionally biased region" description="Basic and acidic residues" evidence="1">
    <location>
        <begin position="543"/>
        <end position="592"/>
    </location>
</feature>
<evidence type="ECO:0000313" key="2">
    <source>
        <dbReference type="EMBL" id="KAK6124288.1"/>
    </source>
</evidence>
<protein>
    <submittedName>
        <fullName evidence="2">Uncharacterized protein</fullName>
    </submittedName>
</protein>
<reference evidence="2 3" key="1">
    <citation type="journal article" date="2021" name="Comput. Struct. Biotechnol. J.">
        <title>De novo genome assembly of the potent medicinal plant Rehmannia glutinosa using nanopore technology.</title>
        <authorList>
            <person name="Ma L."/>
            <person name="Dong C."/>
            <person name="Song C."/>
            <person name="Wang X."/>
            <person name="Zheng X."/>
            <person name="Niu Y."/>
            <person name="Chen S."/>
            <person name="Feng W."/>
        </authorList>
    </citation>
    <scope>NUCLEOTIDE SEQUENCE [LARGE SCALE GENOMIC DNA]</scope>
    <source>
        <strain evidence="2">DH-2019</strain>
    </source>
</reference>
<evidence type="ECO:0000313" key="3">
    <source>
        <dbReference type="Proteomes" id="UP001318860"/>
    </source>
</evidence>